<evidence type="ECO:0000313" key="2">
    <source>
        <dbReference type="Proteomes" id="UP001143856"/>
    </source>
</evidence>
<protein>
    <submittedName>
        <fullName evidence="1">Uncharacterized protein</fullName>
    </submittedName>
</protein>
<evidence type="ECO:0000313" key="1">
    <source>
        <dbReference type="EMBL" id="KAJ2978837.1"/>
    </source>
</evidence>
<dbReference type="Proteomes" id="UP001143856">
    <property type="component" value="Unassembled WGS sequence"/>
</dbReference>
<accession>A0ACC1NHR6</accession>
<keyword evidence="2" id="KW-1185">Reference proteome</keyword>
<dbReference type="EMBL" id="JAPDGR010001894">
    <property type="protein sequence ID" value="KAJ2978837.1"/>
    <property type="molecule type" value="Genomic_DNA"/>
</dbReference>
<comment type="caution">
    <text evidence="1">The sequence shown here is derived from an EMBL/GenBank/DDBJ whole genome shotgun (WGS) entry which is preliminary data.</text>
</comment>
<organism evidence="1 2">
    <name type="scientific">Xylaria curta</name>
    <dbReference type="NCBI Taxonomy" id="42375"/>
    <lineage>
        <taxon>Eukaryota</taxon>
        <taxon>Fungi</taxon>
        <taxon>Dikarya</taxon>
        <taxon>Ascomycota</taxon>
        <taxon>Pezizomycotina</taxon>
        <taxon>Sordariomycetes</taxon>
        <taxon>Xylariomycetidae</taxon>
        <taxon>Xylariales</taxon>
        <taxon>Xylariaceae</taxon>
        <taxon>Xylaria</taxon>
    </lineage>
</organism>
<gene>
    <name evidence="1" type="ORF">NUW58_g7366</name>
</gene>
<sequence>MHSYAIEVWLQCIADYTEATTCSSLASLSLPNKRKVLGSISGNPASNRGGQDGGPFKVQGPKAIHAVDLNPNDDAPTLRTSRRRRTKASSEEAGFHQELPHRPGAARTGSPRKQKVNTPQDQDASLGNSDPNTERDLEYDVDHNAKSKLAAAISAPVPYQHPIATPPTSFSPPSVPESSAPTAKSGRSKSPVKTLADLAGASKPPILLPLEAGTLPEDAQNLYKKLLRISKGRNLIPAAVKDRFELASGPLEPWEIDVTTLSSINELEREIDLAQRICKKAHTLTRDGHAEPGWNCDVHSPILDLALDCFNRVEPINITTATLCPGLAPKLEVNSQTMQSKLVDYSINLVPDTNSPLAYAIDTFIASQSFEMRTITPTMYDPVRRRPQGIAIETKAPSSSSEPMVQLSVWAKATFTRFHQLLQSNPQAKTLRTPTLPFIAVRGHEWDLWFGHDKKDAFELYGPFSIGCTKSLVKTWMLITSLRALGEWVDEDFCIWLESAVGLQNQQEDC</sequence>
<reference evidence="1" key="1">
    <citation type="submission" date="2022-10" db="EMBL/GenBank/DDBJ databases">
        <title>Genome Sequence of Xylaria curta.</title>
        <authorList>
            <person name="Buettner E."/>
        </authorList>
    </citation>
    <scope>NUCLEOTIDE SEQUENCE</scope>
    <source>
        <strain evidence="1">Babe10</strain>
    </source>
</reference>
<name>A0ACC1NHR6_9PEZI</name>
<proteinExistence type="predicted"/>